<dbReference type="PANTHER" id="PTHR48111">
    <property type="entry name" value="REGULATOR OF RPOS"/>
    <property type="match status" value="1"/>
</dbReference>
<evidence type="ECO:0000256" key="3">
    <source>
        <dbReference type="ARBA" id="ARBA00023012"/>
    </source>
</evidence>
<evidence type="ECO:0000313" key="13">
    <source>
        <dbReference type="Proteomes" id="UP000238081"/>
    </source>
</evidence>
<evidence type="ECO:0000313" key="12">
    <source>
        <dbReference type="EMBL" id="PPV14494.1"/>
    </source>
</evidence>
<dbReference type="GO" id="GO:0005829">
    <property type="term" value="C:cytosol"/>
    <property type="evidence" value="ECO:0007669"/>
    <property type="project" value="TreeGrafter"/>
</dbReference>
<evidence type="ECO:0000256" key="9">
    <source>
        <dbReference type="PROSITE-ProRule" id="PRU01091"/>
    </source>
</evidence>
<feature type="domain" description="Response regulatory" evidence="10">
    <location>
        <begin position="3"/>
        <end position="116"/>
    </location>
</feature>
<accession>A0A2S7F9Y7</accession>
<dbReference type="EMBL" id="LRDH01000108">
    <property type="protein sequence ID" value="PPV14494.1"/>
    <property type="molecule type" value="Genomic_DNA"/>
</dbReference>
<feature type="modified residue" description="4-aspartylphosphate" evidence="8">
    <location>
        <position position="52"/>
    </location>
</feature>
<comment type="caution">
    <text evidence="12">The sequence shown here is derived from an EMBL/GenBank/DDBJ whole genome shotgun (WGS) entry which is preliminary data.</text>
</comment>
<dbReference type="InterPro" id="IPR011006">
    <property type="entry name" value="CheY-like_superfamily"/>
</dbReference>
<dbReference type="AlphaFoldDB" id="A0A2S7F9Y7"/>
<dbReference type="InterPro" id="IPR001789">
    <property type="entry name" value="Sig_transdc_resp-reg_receiver"/>
</dbReference>
<evidence type="ECO:0000256" key="2">
    <source>
        <dbReference type="ARBA" id="ARBA00022553"/>
    </source>
</evidence>
<evidence type="ECO:0000256" key="7">
    <source>
        <dbReference type="ARBA" id="ARBA00024867"/>
    </source>
</evidence>
<evidence type="ECO:0000256" key="5">
    <source>
        <dbReference type="ARBA" id="ARBA00023125"/>
    </source>
</evidence>
<feature type="domain" description="OmpR/PhoB-type" evidence="11">
    <location>
        <begin position="129"/>
        <end position="227"/>
    </location>
</feature>
<keyword evidence="5 9" id="KW-0238">DNA-binding</keyword>
<gene>
    <name evidence="12" type="ORF">AWN73_13985</name>
</gene>
<dbReference type="Pfam" id="PF00072">
    <property type="entry name" value="Response_reg"/>
    <property type="match status" value="1"/>
</dbReference>
<dbReference type="Pfam" id="PF00486">
    <property type="entry name" value="Trans_reg_C"/>
    <property type="match status" value="1"/>
</dbReference>
<dbReference type="Gene3D" id="6.10.250.690">
    <property type="match status" value="1"/>
</dbReference>
<keyword evidence="4" id="KW-0805">Transcription regulation</keyword>
<dbReference type="FunFam" id="3.40.50.2300:FF:000001">
    <property type="entry name" value="DNA-binding response regulator PhoB"/>
    <property type="match status" value="1"/>
</dbReference>
<keyword evidence="2 8" id="KW-0597">Phosphoprotein</keyword>
<evidence type="ECO:0000256" key="1">
    <source>
        <dbReference type="ARBA" id="ARBA00018672"/>
    </source>
</evidence>
<dbReference type="FunFam" id="1.10.10.10:FF:000018">
    <property type="entry name" value="DNA-binding response regulator ResD"/>
    <property type="match status" value="1"/>
</dbReference>
<dbReference type="SMART" id="SM00448">
    <property type="entry name" value="REC"/>
    <property type="match status" value="1"/>
</dbReference>
<feature type="DNA-binding region" description="OmpR/PhoB-type" evidence="9">
    <location>
        <begin position="129"/>
        <end position="227"/>
    </location>
</feature>
<proteinExistence type="predicted"/>
<dbReference type="SMART" id="SM00862">
    <property type="entry name" value="Trans_reg_C"/>
    <property type="match status" value="1"/>
</dbReference>
<dbReference type="SUPFAM" id="SSF46894">
    <property type="entry name" value="C-terminal effector domain of the bipartite response regulators"/>
    <property type="match status" value="1"/>
</dbReference>
<sequence length="229" mass="26537">MKKILICDDNEAVHETIGTYLKNDGMIYISAFDGEEALEKFKKENVDLVILDLMMPKIFGTEVCKEIRKISEVPIIMLTAKGEEIDKIIGLEIGADDYIVKPFSPREVVARIKTVFRRVNSKSDLLPNRKIFSYENLNIDLDKYETVINGEKIDITPKECEILYLIATNEGRVLSREEILDKVWGYDYFGDTRVVDTQIKRLRKKLPEEDEKWVIKTVYGIGYKFEVVK</sequence>
<protein>
    <recommendedName>
        <fullName evidence="1">Stage 0 sporulation protein A homolog</fullName>
    </recommendedName>
</protein>
<dbReference type="PROSITE" id="PS51755">
    <property type="entry name" value="OMPR_PHOB"/>
    <property type="match status" value="1"/>
</dbReference>
<dbReference type="Proteomes" id="UP000238081">
    <property type="component" value="Unassembled WGS sequence"/>
</dbReference>
<evidence type="ECO:0000256" key="6">
    <source>
        <dbReference type="ARBA" id="ARBA00023163"/>
    </source>
</evidence>
<reference evidence="12 13" key="1">
    <citation type="submission" date="2016-01" db="EMBL/GenBank/DDBJ databases">
        <title>Characterization of the Clostridium difficile lineages that are prevalent in Hong Kong and China.</title>
        <authorList>
            <person name="Kwok J.S.-L."/>
            <person name="Lam W.-Y."/>
            <person name="Ip M."/>
            <person name="Chan T.-F."/>
            <person name="Hawkey P.M."/>
            <person name="Tsui S.K.-W."/>
        </authorList>
    </citation>
    <scope>NUCLEOTIDE SEQUENCE [LARGE SCALE GENOMIC DNA]</scope>
    <source>
        <strain evidence="12 13">300064</strain>
    </source>
</reference>
<dbReference type="SUPFAM" id="SSF52172">
    <property type="entry name" value="CheY-like"/>
    <property type="match status" value="1"/>
</dbReference>
<keyword evidence="3" id="KW-0902">Two-component regulatory system</keyword>
<dbReference type="PANTHER" id="PTHR48111:SF1">
    <property type="entry name" value="TWO-COMPONENT RESPONSE REGULATOR ORR33"/>
    <property type="match status" value="1"/>
</dbReference>
<dbReference type="InterPro" id="IPR001867">
    <property type="entry name" value="OmpR/PhoB-type_DNA-bd"/>
</dbReference>
<dbReference type="RefSeq" id="WP_104675617.1">
    <property type="nucleotide sequence ID" value="NZ_JADPCQ010000040.1"/>
</dbReference>
<dbReference type="InterPro" id="IPR016032">
    <property type="entry name" value="Sig_transdc_resp-reg_C-effctor"/>
</dbReference>
<dbReference type="InterPro" id="IPR039420">
    <property type="entry name" value="WalR-like"/>
</dbReference>
<name>A0A2S7F9Y7_CLOBU</name>
<dbReference type="InterPro" id="IPR036388">
    <property type="entry name" value="WH-like_DNA-bd_sf"/>
</dbReference>
<evidence type="ECO:0000256" key="4">
    <source>
        <dbReference type="ARBA" id="ARBA00023015"/>
    </source>
</evidence>
<dbReference type="CDD" id="cd00383">
    <property type="entry name" value="trans_reg_C"/>
    <property type="match status" value="1"/>
</dbReference>
<dbReference type="GO" id="GO:0000976">
    <property type="term" value="F:transcription cis-regulatory region binding"/>
    <property type="evidence" value="ECO:0007669"/>
    <property type="project" value="TreeGrafter"/>
</dbReference>
<keyword evidence="6" id="KW-0804">Transcription</keyword>
<dbReference type="PROSITE" id="PS50110">
    <property type="entry name" value="RESPONSE_REGULATORY"/>
    <property type="match status" value="1"/>
</dbReference>
<dbReference type="GO" id="GO:0000156">
    <property type="term" value="F:phosphorelay response regulator activity"/>
    <property type="evidence" value="ECO:0007669"/>
    <property type="project" value="TreeGrafter"/>
</dbReference>
<organism evidence="12 13">
    <name type="scientific">Clostridium butyricum</name>
    <dbReference type="NCBI Taxonomy" id="1492"/>
    <lineage>
        <taxon>Bacteria</taxon>
        <taxon>Bacillati</taxon>
        <taxon>Bacillota</taxon>
        <taxon>Clostridia</taxon>
        <taxon>Eubacteriales</taxon>
        <taxon>Clostridiaceae</taxon>
        <taxon>Clostridium</taxon>
    </lineage>
</organism>
<dbReference type="GO" id="GO:0006355">
    <property type="term" value="P:regulation of DNA-templated transcription"/>
    <property type="evidence" value="ECO:0007669"/>
    <property type="project" value="InterPro"/>
</dbReference>
<evidence type="ECO:0000256" key="8">
    <source>
        <dbReference type="PROSITE-ProRule" id="PRU00169"/>
    </source>
</evidence>
<dbReference type="Gene3D" id="1.10.10.10">
    <property type="entry name" value="Winged helix-like DNA-binding domain superfamily/Winged helix DNA-binding domain"/>
    <property type="match status" value="1"/>
</dbReference>
<evidence type="ECO:0000259" key="11">
    <source>
        <dbReference type="PROSITE" id="PS51755"/>
    </source>
</evidence>
<evidence type="ECO:0000259" key="10">
    <source>
        <dbReference type="PROSITE" id="PS50110"/>
    </source>
</evidence>
<dbReference type="GO" id="GO:0032993">
    <property type="term" value="C:protein-DNA complex"/>
    <property type="evidence" value="ECO:0007669"/>
    <property type="project" value="TreeGrafter"/>
</dbReference>
<dbReference type="Gene3D" id="3.40.50.2300">
    <property type="match status" value="1"/>
</dbReference>
<comment type="function">
    <text evidence="7">May play the central regulatory role in sporulation. It may be an element of the effector pathway responsible for the activation of sporulation genes in response to nutritional stress. Spo0A may act in concert with spo0H (a sigma factor) to control the expression of some genes that are critical to the sporulation process.</text>
</comment>